<gene>
    <name evidence="1" type="ORF">L195_g060994</name>
</gene>
<comment type="caution">
    <text evidence="1">The sequence shown here is derived from an EMBL/GenBank/DDBJ whole genome shotgun (WGS) entry which is preliminary data.</text>
</comment>
<evidence type="ECO:0000313" key="1">
    <source>
        <dbReference type="EMBL" id="PNX62108.1"/>
    </source>
</evidence>
<name>A0A2K3K738_TRIPR</name>
<dbReference type="EMBL" id="ASHM01145716">
    <property type="protein sequence ID" value="PNX62108.1"/>
    <property type="molecule type" value="Genomic_DNA"/>
</dbReference>
<dbReference type="Proteomes" id="UP000236291">
    <property type="component" value="Unassembled WGS sequence"/>
</dbReference>
<evidence type="ECO:0000313" key="2">
    <source>
        <dbReference type="Proteomes" id="UP000236291"/>
    </source>
</evidence>
<reference evidence="1 2" key="1">
    <citation type="journal article" date="2014" name="Am. J. Bot.">
        <title>Genome assembly and annotation for red clover (Trifolium pratense; Fabaceae).</title>
        <authorList>
            <person name="Istvanek J."/>
            <person name="Jaros M."/>
            <person name="Krenek A."/>
            <person name="Repkova J."/>
        </authorList>
    </citation>
    <scope>NUCLEOTIDE SEQUENCE [LARGE SCALE GENOMIC DNA]</scope>
    <source>
        <strain evidence="2">cv. Tatra</strain>
        <tissue evidence="1">Young leaves</tissue>
    </source>
</reference>
<proteinExistence type="predicted"/>
<accession>A0A2K3K738</accession>
<dbReference type="AlphaFoldDB" id="A0A2K3K738"/>
<protein>
    <submittedName>
        <fullName evidence="1">Uncharacterized protein</fullName>
    </submittedName>
</protein>
<organism evidence="1 2">
    <name type="scientific">Trifolium pratense</name>
    <name type="common">Red clover</name>
    <dbReference type="NCBI Taxonomy" id="57577"/>
    <lineage>
        <taxon>Eukaryota</taxon>
        <taxon>Viridiplantae</taxon>
        <taxon>Streptophyta</taxon>
        <taxon>Embryophyta</taxon>
        <taxon>Tracheophyta</taxon>
        <taxon>Spermatophyta</taxon>
        <taxon>Magnoliopsida</taxon>
        <taxon>eudicotyledons</taxon>
        <taxon>Gunneridae</taxon>
        <taxon>Pentapetalae</taxon>
        <taxon>rosids</taxon>
        <taxon>fabids</taxon>
        <taxon>Fabales</taxon>
        <taxon>Fabaceae</taxon>
        <taxon>Papilionoideae</taxon>
        <taxon>50 kb inversion clade</taxon>
        <taxon>NPAAA clade</taxon>
        <taxon>Hologalegina</taxon>
        <taxon>IRL clade</taxon>
        <taxon>Trifolieae</taxon>
        <taxon>Trifolium</taxon>
    </lineage>
</organism>
<feature type="non-terminal residue" evidence="1">
    <location>
        <position position="1"/>
    </location>
</feature>
<sequence>SNNFEKDLFPGELFLKTHKRKSGAWVDGRSEATYL</sequence>
<reference evidence="1 2" key="2">
    <citation type="journal article" date="2017" name="Front. Plant Sci.">
        <title>Gene Classification and Mining of Molecular Markers Useful in Red Clover (Trifolium pratense) Breeding.</title>
        <authorList>
            <person name="Istvanek J."/>
            <person name="Dluhosova J."/>
            <person name="Dluhos P."/>
            <person name="Patkova L."/>
            <person name="Nedelnik J."/>
            <person name="Repkova J."/>
        </authorList>
    </citation>
    <scope>NUCLEOTIDE SEQUENCE [LARGE SCALE GENOMIC DNA]</scope>
    <source>
        <strain evidence="2">cv. Tatra</strain>
        <tissue evidence="1">Young leaves</tissue>
    </source>
</reference>